<sequence>MKIVIIFDISKLLCPSRNRSPFKATNSSITNKQSVASSKCSVNSLAGVGYRRLQPSQKTSSFNLYFIDRSQLMDIIWMTMFPVEHVPYLKETIHEDYTAELKHRLGELGGFHWKSSIPFLSLDNSALQ</sequence>
<proteinExistence type="predicted"/>
<dbReference type="Proteomes" id="UP000585474">
    <property type="component" value="Unassembled WGS sequence"/>
</dbReference>
<organism evidence="1 2">
    <name type="scientific">Actinidia rufa</name>
    <dbReference type="NCBI Taxonomy" id="165716"/>
    <lineage>
        <taxon>Eukaryota</taxon>
        <taxon>Viridiplantae</taxon>
        <taxon>Streptophyta</taxon>
        <taxon>Embryophyta</taxon>
        <taxon>Tracheophyta</taxon>
        <taxon>Spermatophyta</taxon>
        <taxon>Magnoliopsida</taxon>
        <taxon>eudicotyledons</taxon>
        <taxon>Gunneridae</taxon>
        <taxon>Pentapetalae</taxon>
        <taxon>asterids</taxon>
        <taxon>Ericales</taxon>
        <taxon>Actinidiaceae</taxon>
        <taxon>Actinidia</taxon>
    </lineage>
</organism>
<name>A0A7J0DMP4_9ERIC</name>
<gene>
    <name evidence="1" type="ORF">Acr_00g0051330</name>
</gene>
<accession>A0A7J0DMP4</accession>
<protein>
    <submittedName>
        <fullName evidence="1">Uncharacterized protein</fullName>
    </submittedName>
</protein>
<comment type="caution">
    <text evidence="1">The sequence shown here is derived from an EMBL/GenBank/DDBJ whole genome shotgun (WGS) entry which is preliminary data.</text>
</comment>
<dbReference type="AlphaFoldDB" id="A0A7J0DMP4"/>
<reference evidence="2" key="1">
    <citation type="submission" date="2019-07" db="EMBL/GenBank/DDBJ databases">
        <title>De Novo Assembly of kiwifruit Actinidia rufa.</title>
        <authorList>
            <person name="Sugita-Konishi S."/>
            <person name="Sato K."/>
            <person name="Mori E."/>
            <person name="Abe Y."/>
            <person name="Kisaki G."/>
            <person name="Hamano K."/>
            <person name="Suezawa K."/>
            <person name="Otani M."/>
            <person name="Fukuda T."/>
            <person name="Manabe T."/>
            <person name="Gomi K."/>
            <person name="Tabuchi M."/>
            <person name="Akimitsu K."/>
            <person name="Kataoka I."/>
        </authorList>
    </citation>
    <scope>NUCLEOTIDE SEQUENCE [LARGE SCALE GENOMIC DNA]</scope>
    <source>
        <strain evidence="2">cv. Fuchu</strain>
    </source>
</reference>
<evidence type="ECO:0000313" key="1">
    <source>
        <dbReference type="EMBL" id="GFS37314.1"/>
    </source>
</evidence>
<evidence type="ECO:0000313" key="2">
    <source>
        <dbReference type="Proteomes" id="UP000585474"/>
    </source>
</evidence>
<dbReference type="EMBL" id="BJWL01000277">
    <property type="protein sequence ID" value="GFS37314.1"/>
    <property type="molecule type" value="Genomic_DNA"/>
</dbReference>
<keyword evidence="2" id="KW-1185">Reference proteome</keyword>